<dbReference type="EMBL" id="AENT01000024">
    <property type="protein sequence ID" value="EFR42464.1"/>
    <property type="molecule type" value="Genomic_DNA"/>
</dbReference>
<feature type="transmembrane region" description="Helical" evidence="6">
    <location>
        <begin position="186"/>
        <end position="205"/>
    </location>
</feature>
<keyword evidence="4 6" id="KW-1133">Transmembrane helix</keyword>
<evidence type="ECO:0000256" key="5">
    <source>
        <dbReference type="ARBA" id="ARBA00023136"/>
    </source>
</evidence>
<evidence type="ECO:0000256" key="3">
    <source>
        <dbReference type="ARBA" id="ARBA00022692"/>
    </source>
</evidence>
<evidence type="ECO:0000256" key="4">
    <source>
        <dbReference type="ARBA" id="ARBA00022989"/>
    </source>
</evidence>
<dbReference type="CDD" id="cd16380">
    <property type="entry name" value="YitT_C"/>
    <property type="match status" value="1"/>
</dbReference>
<feature type="transmembrane region" description="Helical" evidence="6">
    <location>
        <begin position="88"/>
        <end position="111"/>
    </location>
</feature>
<keyword evidence="5 6" id="KW-0472">Membrane</keyword>
<feature type="transmembrane region" description="Helical" evidence="6">
    <location>
        <begin position="54"/>
        <end position="76"/>
    </location>
</feature>
<dbReference type="Pfam" id="PF02588">
    <property type="entry name" value="YitT_membrane"/>
    <property type="match status" value="1"/>
</dbReference>
<dbReference type="InterPro" id="IPR003740">
    <property type="entry name" value="YitT"/>
</dbReference>
<feature type="transmembrane region" description="Helical" evidence="6">
    <location>
        <begin position="117"/>
        <end position="138"/>
    </location>
</feature>
<evidence type="ECO:0000256" key="1">
    <source>
        <dbReference type="ARBA" id="ARBA00004651"/>
    </source>
</evidence>
<dbReference type="Gene3D" id="3.30.70.120">
    <property type="match status" value="1"/>
</dbReference>
<feature type="transmembrane region" description="Helical" evidence="6">
    <location>
        <begin position="16"/>
        <end position="34"/>
    </location>
</feature>
<keyword evidence="2" id="KW-1003">Cell membrane</keyword>
<dbReference type="InterPro" id="IPR051461">
    <property type="entry name" value="UPF0750_membrane"/>
</dbReference>
<dbReference type="RefSeq" id="WP_007554735.1">
    <property type="nucleotide sequence ID" value="NZ_AENT01000024.1"/>
</dbReference>
<keyword evidence="3 6" id="KW-0812">Transmembrane</keyword>
<name>E4L9R7_9FIRM</name>
<dbReference type="eggNOG" id="COG1284">
    <property type="taxonomic scope" value="Bacteria"/>
</dbReference>
<dbReference type="AlphaFoldDB" id="E4L9R7"/>
<feature type="transmembrane region" description="Helical" evidence="6">
    <location>
        <begin position="159"/>
        <end position="180"/>
    </location>
</feature>
<protein>
    <recommendedName>
        <fullName evidence="7">DUF2179 domain-containing protein</fullName>
    </recommendedName>
</protein>
<dbReference type="InterPro" id="IPR019264">
    <property type="entry name" value="DUF2179"/>
</dbReference>
<gene>
    <name evidence="8" type="ORF">HMPREF9220_0498</name>
</gene>
<dbReference type="PANTHER" id="PTHR33545:SF5">
    <property type="entry name" value="UPF0750 MEMBRANE PROTEIN YITT"/>
    <property type="match status" value="1"/>
</dbReference>
<sequence length="341" mass="37979">MPTRSKKIKTIDKKSFLIQFLVTLIGTFIYAIGLNTFMIPHKFLSGGFTGIAMILYYLTGFPIGLTNLLANIPLLYLSYKYMGKRYTLFAIISTVLSSGFLDLTVSLSKIVPVHTPIVSAIAGAFIMGSSMGLLYRYGSSTGGLDIIGAMIKKYYNIEIGNVVLCINILIILSSMFIFQIEPAVCTLIAMYLNAMFSNRVVLGFAKRKAAFIISDYPLEISDTILRNIHHGATLLYGQGTFSGREKQIVFSIISLTQISKLRKLVEEVDKNAFIFIIDATDVIGKGFTAPNFLKTGRLLPSKRYFIDEEGEMVATDSWENVLHKEAVHCELLKNNEKPKKE</sequence>
<evidence type="ECO:0000256" key="2">
    <source>
        <dbReference type="ARBA" id="ARBA00022475"/>
    </source>
</evidence>
<dbReference type="Pfam" id="PF10035">
    <property type="entry name" value="DUF2179"/>
    <property type="match status" value="1"/>
</dbReference>
<comment type="caution">
    <text evidence="8">The sequence shown here is derived from an EMBL/GenBank/DDBJ whole genome shotgun (WGS) entry which is preliminary data.</text>
</comment>
<evidence type="ECO:0000259" key="7">
    <source>
        <dbReference type="Pfam" id="PF10035"/>
    </source>
</evidence>
<accession>E4L9R7</accession>
<dbReference type="PANTHER" id="PTHR33545">
    <property type="entry name" value="UPF0750 MEMBRANE PROTEIN YITT-RELATED"/>
    <property type="match status" value="1"/>
</dbReference>
<evidence type="ECO:0000313" key="8">
    <source>
        <dbReference type="EMBL" id="EFR42464.1"/>
    </source>
</evidence>
<dbReference type="PIRSF" id="PIRSF006483">
    <property type="entry name" value="Membrane_protein_YitT"/>
    <property type="match status" value="1"/>
</dbReference>
<evidence type="ECO:0000256" key="6">
    <source>
        <dbReference type="SAM" id="Phobius"/>
    </source>
</evidence>
<reference evidence="8 9" key="1">
    <citation type="submission" date="2010-11" db="EMBL/GenBank/DDBJ databases">
        <authorList>
            <person name="Durkin A.S."/>
            <person name="Madupu R."/>
            <person name="Torralba M."/>
            <person name="Gillis M."/>
            <person name="Methe B."/>
            <person name="Sutton G."/>
            <person name="Nelson K.E."/>
        </authorList>
    </citation>
    <scope>NUCLEOTIDE SEQUENCE [LARGE SCALE GENOMIC DNA]</scope>
    <source>
        <strain evidence="8 9">UPII 345-E</strain>
    </source>
</reference>
<comment type="subcellular location">
    <subcellularLocation>
        <location evidence="1">Cell membrane</location>
        <topology evidence="1">Multi-pass membrane protein</topology>
    </subcellularLocation>
</comment>
<feature type="domain" description="DUF2179" evidence="7">
    <location>
        <begin position="230"/>
        <end position="284"/>
    </location>
</feature>
<dbReference type="OrthoDB" id="9779786at2"/>
<dbReference type="Proteomes" id="UP000004594">
    <property type="component" value="Unassembled WGS sequence"/>
</dbReference>
<evidence type="ECO:0000313" key="9">
    <source>
        <dbReference type="Proteomes" id="UP000004594"/>
    </source>
</evidence>
<proteinExistence type="predicted"/>
<dbReference type="GO" id="GO:0005886">
    <property type="term" value="C:plasma membrane"/>
    <property type="evidence" value="ECO:0007669"/>
    <property type="project" value="UniProtKB-SubCell"/>
</dbReference>
<organism evidence="8 9">
    <name type="scientific">Dialister micraerophilus UPII 345-E</name>
    <dbReference type="NCBI Taxonomy" id="910314"/>
    <lineage>
        <taxon>Bacteria</taxon>
        <taxon>Bacillati</taxon>
        <taxon>Bacillota</taxon>
        <taxon>Negativicutes</taxon>
        <taxon>Veillonellales</taxon>
        <taxon>Veillonellaceae</taxon>
        <taxon>Dialister</taxon>
    </lineage>
</organism>
<dbReference type="InterPro" id="IPR015867">
    <property type="entry name" value="N-reg_PII/ATP_PRibTrfase_C"/>
</dbReference>